<organism evidence="1 2">
    <name type="scientific">Wenyingzhuangia gilva</name>
    <dbReference type="NCBI Taxonomy" id="3057677"/>
    <lineage>
        <taxon>Bacteria</taxon>
        <taxon>Pseudomonadati</taxon>
        <taxon>Bacteroidota</taxon>
        <taxon>Flavobacteriia</taxon>
        <taxon>Flavobacteriales</taxon>
        <taxon>Flavobacteriaceae</taxon>
        <taxon>Wenyingzhuangia</taxon>
    </lineage>
</organism>
<reference evidence="1" key="1">
    <citation type="submission" date="2023-07" db="EMBL/GenBank/DDBJ databases">
        <title>Wenyingzhuangia sp. chi5 genome sequencing and assembly.</title>
        <authorList>
            <person name="Park S."/>
        </authorList>
    </citation>
    <scope>NUCLEOTIDE SEQUENCE</scope>
    <source>
        <strain evidence="1">Chi5</strain>
    </source>
</reference>
<name>A0ABT8VRW5_9FLAO</name>
<dbReference type="Proteomes" id="UP001168642">
    <property type="component" value="Unassembled WGS sequence"/>
</dbReference>
<comment type="caution">
    <text evidence="1">The sequence shown here is derived from an EMBL/GenBank/DDBJ whole genome shotgun (WGS) entry which is preliminary data.</text>
</comment>
<evidence type="ECO:0000313" key="1">
    <source>
        <dbReference type="EMBL" id="MDO3694709.1"/>
    </source>
</evidence>
<sequence length="117" mass="13720">MKTIPYKFKNNLDACHIKNTIENASNISVSIIKKTDNYNEIYYNIVVEQSNYNKALILLDREIAIINYFKRKEHIKNNNDDDTPSYSHALVTNTIKSTENIIALYYLKFLNWLDSPL</sequence>
<proteinExistence type="predicted"/>
<evidence type="ECO:0000313" key="2">
    <source>
        <dbReference type="Proteomes" id="UP001168642"/>
    </source>
</evidence>
<gene>
    <name evidence="1" type="ORF">QVZ41_07620</name>
</gene>
<keyword evidence="2" id="KW-1185">Reference proteome</keyword>
<accession>A0ABT8VRW5</accession>
<protein>
    <submittedName>
        <fullName evidence="1">Uncharacterized protein</fullName>
    </submittedName>
</protein>
<dbReference type="RefSeq" id="WP_302883961.1">
    <property type="nucleotide sequence ID" value="NZ_JAUMIT010000003.1"/>
</dbReference>
<dbReference type="EMBL" id="JAUMIT010000003">
    <property type="protein sequence ID" value="MDO3694709.1"/>
    <property type="molecule type" value="Genomic_DNA"/>
</dbReference>